<accession>A0A132DKI4</accession>
<comment type="caution">
    <text evidence="4">The sequence shown here is derived from an EMBL/GenBank/DDBJ whole genome shotgun (WGS) entry which is preliminary data.</text>
</comment>
<feature type="chain" id="PRO_5007450968" evidence="1">
    <location>
        <begin position="29"/>
        <end position="185"/>
    </location>
</feature>
<feature type="domain" description="Toxin co-regulated pilus biosynthesis protein Q C-terminal" evidence="2">
    <location>
        <begin position="101"/>
        <end position="177"/>
    </location>
</feature>
<evidence type="ECO:0000313" key="4">
    <source>
        <dbReference type="EMBL" id="PRH41757.1"/>
    </source>
</evidence>
<reference evidence="4 5" key="1">
    <citation type="submission" date="2018-03" db="EMBL/GenBank/DDBJ databases">
        <authorList>
            <person name="Nguyen K."/>
            <person name="Fouts D."/>
            <person name="Sutton G."/>
        </authorList>
    </citation>
    <scope>NUCLEOTIDE SEQUENCE [LARGE SCALE GENOMIC DNA]</scope>
    <source>
        <strain evidence="4 5">AU3578</strain>
    </source>
</reference>
<evidence type="ECO:0000259" key="2">
    <source>
        <dbReference type="Pfam" id="PF10671"/>
    </source>
</evidence>
<dbReference type="Proteomes" id="UP000237632">
    <property type="component" value="Unassembled WGS sequence"/>
</dbReference>
<dbReference type="EMBL" id="JAUJRV010000041">
    <property type="protein sequence ID" value="MDN7799157.1"/>
    <property type="molecule type" value="Genomic_DNA"/>
</dbReference>
<dbReference type="AlphaFoldDB" id="A0A132DKI4"/>
<dbReference type="Proteomes" id="UP001171620">
    <property type="component" value="Unassembled WGS sequence"/>
</dbReference>
<dbReference type="RefSeq" id="WP_011875483.1">
    <property type="nucleotide sequence ID" value="NZ_CADFEW010000021.1"/>
</dbReference>
<feature type="signal peptide" evidence="1">
    <location>
        <begin position="1"/>
        <end position="28"/>
    </location>
</feature>
<reference evidence="3" key="2">
    <citation type="submission" date="2023-07" db="EMBL/GenBank/DDBJ databases">
        <title>A collection of bacterial strains from the Burkholderia cepacia Research Laboratory and Repository.</title>
        <authorList>
            <person name="Lipuma J."/>
            <person name="Spilker T."/>
            <person name="Caverly L."/>
        </authorList>
    </citation>
    <scope>NUCLEOTIDE SEQUENCE</scope>
    <source>
        <strain evidence="3">AU44268</strain>
    </source>
</reference>
<evidence type="ECO:0000313" key="5">
    <source>
        <dbReference type="Proteomes" id="UP000237632"/>
    </source>
</evidence>
<dbReference type="EMBL" id="PVHK01000097">
    <property type="protein sequence ID" value="PRH41757.1"/>
    <property type="molecule type" value="Genomic_DNA"/>
</dbReference>
<evidence type="ECO:0000256" key="1">
    <source>
        <dbReference type="SAM" id="SignalP"/>
    </source>
</evidence>
<name>A0A132DKI4_BURVI</name>
<proteinExistence type="predicted"/>
<dbReference type="Gene3D" id="3.55.50.70">
    <property type="match status" value="1"/>
</dbReference>
<sequence>MQKTLSNHARARALVAAALAVVHLAAYAGVDLAAKSIDADGWQVLASAPKPQPVAAEGAKQAQLLAVPAPAPTSTTAGPSTDVAAVMLPGAGAPAASGTLTFSVTPADVNLRDALDRWLQQQGWQLAWKIDDDLPLEFNATFTGDFTSVLQQVMKATNHMRTPTRACRHSNNVIRVIVRAGNCQD</sequence>
<gene>
    <name evidence="4" type="ORF">C6T65_13850</name>
    <name evidence="3" type="ORF">QZM33_29880</name>
</gene>
<dbReference type="InterPro" id="IPR018927">
    <property type="entry name" value="Pilus_synth_Q_C"/>
</dbReference>
<evidence type="ECO:0000313" key="3">
    <source>
        <dbReference type="EMBL" id="MDN7799157.1"/>
    </source>
</evidence>
<organism evidence="4 5">
    <name type="scientific">Burkholderia vietnamiensis</name>
    <dbReference type="NCBI Taxonomy" id="60552"/>
    <lineage>
        <taxon>Bacteria</taxon>
        <taxon>Pseudomonadati</taxon>
        <taxon>Pseudomonadota</taxon>
        <taxon>Betaproteobacteria</taxon>
        <taxon>Burkholderiales</taxon>
        <taxon>Burkholderiaceae</taxon>
        <taxon>Burkholderia</taxon>
        <taxon>Burkholderia cepacia complex</taxon>
    </lineage>
</organism>
<dbReference type="Pfam" id="PF10671">
    <property type="entry name" value="TcpQ"/>
    <property type="match status" value="1"/>
</dbReference>
<dbReference type="OMA" id="PTRACRH"/>
<protein>
    <submittedName>
        <fullName evidence="4">Pilus assembly protein</fullName>
    </submittedName>
    <submittedName>
        <fullName evidence="3">Toxin co-regulated pilus biosynthesis Q family protein</fullName>
    </submittedName>
</protein>
<keyword evidence="1" id="KW-0732">Signal</keyword>